<dbReference type="PANTHER" id="PTHR34220:SF11">
    <property type="entry name" value="SENSOR PROTEIN KINASE HPTS"/>
    <property type="match status" value="1"/>
</dbReference>
<dbReference type="InterPro" id="IPR003660">
    <property type="entry name" value="HAMP_dom"/>
</dbReference>
<feature type="domain" description="HAMP" evidence="14">
    <location>
        <begin position="297"/>
        <end position="350"/>
    </location>
</feature>
<keyword evidence="8" id="KW-0067">ATP-binding</keyword>
<comment type="subcellular location">
    <subcellularLocation>
        <location evidence="1">Cell membrane</location>
        <topology evidence="1">Multi-pass membrane protein</topology>
    </subcellularLocation>
</comment>
<keyword evidence="9 13" id="KW-1133">Transmembrane helix</keyword>
<dbReference type="GO" id="GO:0005886">
    <property type="term" value="C:plasma membrane"/>
    <property type="evidence" value="ECO:0007669"/>
    <property type="project" value="UniProtKB-SubCell"/>
</dbReference>
<evidence type="ECO:0000256" key="1">
    <source>
        <dbReference type="ARBA" id="ARBA00004651"/>
    </source>
</evidence>
<accession>A0A429ZNE5</accession>
<gene>
    <name evidence="15" type="ORF">CBF35_08265</name>
</gene>
<reference evidence="15 16" key="1">
    <citation type="submission" date="2017-05" db="EMBL/GenBank/DDBJ databases">
        <title>Vagococcus spp. assemblies.</title>
        <authorList>
            <person name="Gulvik C.A."/>
        </authorList>
    </citation>
    <scope>NUCLEOTIDE SEQUENCE [LARGE SCALE GENOMIC DNA]</scope>
    <source>
        <strain evidence="15 16">NCFB 2777</strain>
    </source>
</reference>
<dbReference type="InterPro" id="IPR050640">
    <property type="entry name" value="Bact_2-comp_sensor_kinase"/>
</dbReference>
<keyword evidence="5 13" id="KW-0812">Transmembrane</keyword>
<sequence length="570" mass="65611">MKKQLNLIDTLLRTYAVVMILIITLFTFLVGYSTFQQFARDANRENEQTARLLTETLTNAENQASQIVHELASKKEDISNLQEYFDQDHQSYLETTLKRQGDQRYWPQMISQLYQQQKDIGGIGASLNSYDQVFYSDKVKKGGMKLKKFPKNTNQLMISRPIIEAESLQHSGVFYFFIDQDKIASLLEDNNSTRNQEVMIFSATNQPIYHYRGSGKTNSEGGLLVNQDLQKAQKLKDEKIFKKYYTTEVKTSGELSIVTLTSKKAVYQEAFSNYAWILIGSLLLDGILLVILFRTFGGYSKQVEDVLESMHLVAEGDLDVRITEENKRREIKEIATGVNQMLDSINQYVKDIYLLEIKQQDAHMKALQSQINPHFLYNTLEYIRMYAVSEGVNELADVVYAFASLLRNNTTQEKVVSLNKELEFCEKYVYLYQMRYPDRVAYHFTIAEELLDVMIPKFLIQPVVENYFVHGIDFTRLDNALSVKVYQEQERVVIDVIDNGRGLTDQQLITLNQELAKQELGKELGHSVGLANVQQRLKLVFGESSQMRVFHSEAKGLVVRLSFEEGQDGL</sequence>
<dbReference type="GeneID" id="98568361"/>
<dbReference type="InterPro" id="IPR003594">
    <property type="entry name" value="HATPase_dom"/>
</dbReference>
<evidence type="ECO:0000259" key="14">
    <source>
        <dbReference type="PROSITE" id="PS50885"/>
    </source>
</evidence>
<evidence type="ECO:0000256" key="3">
    <source>
        <dbReference type="ARBA" id="ARBA00022553"/>
    </source>
</evidence>
<dbReference type="EMBL" id="NGJU01000011">
    <property type="protein sequence ID" value="RST95169.1"/>
    <property type="molecule type" value="Genomic_DNA"/>
</dbReference>
<feature type="transmembrane region" description="Helical" evidence="13">
    <location>
        <begin position="12"/>
        <end position="35"/>
    </location>
</feature>
<dbReference type="GO" id="GO:0005524">
    <property type="term" value="F:ATP binding"/>
    <property type="evidence" value="ECO:0007669"/>
    <property type="project" value="UniProtKB-KW"/>
</dbReference>
<protein>
    <recommendedName>
        <fullName evidence="14">HAMP domain-containing protein</fullName>
    </recommendedName>
</protein>
<organism evidence="15 16">
    <name type="scientific">Vagococcus salmoninarum</name>
    <dbReference type="NCBI Taxonomy" id="2739"/>
    <lineage>
        <taxon>Bacteria</taxon>
        <taxon>Bacillati</taxon>
        <taxon>Bacillota</taxon>
        <taxon>Bacilli</taxon>
        <taxon>Lactobacillales</taxon>
        <taxon>Enterococcaceae</taxon>
        <taxon>Vagococcus</taxon>
    </lineage>
</organism>
<proteinExistence type="predicted"/>
<evidence type="ECO:0000256" key="6">
    <source>
        <dbReference type="ARBA" id="ARBA00022741"/>
    </source>
</evidence>
<evidence type="ECO:0000256" key="9">
    <source>
        <dbReference type="ARBA" id="ARBA00022989"/>
    </source>
</evidence>
<dbReference type="SMART" id="SM00304">
    <property type="entry name" value="HAMP"/>
    <property type="match status" value="1"/>
</dbReference>
<name>A0A429ZNE5_9ENTE</name>
<dbReference type="PROSITE" id="PS50885">
    <property type="entry name" value="HAMP"/>
    <property type="match status" value="1"/>
</dbReference>
<dbReference type="InterPro" id="IPR036890">
    <property type="entry name" value="HATPase_C_sf"/>
</dbReference>
<feature type="coiled-coil region" evidence="12">
    <location>
        <begin position="43"/>
        <end position="77"/>
    </location>
</feature>
<dbReference type="Pfam" id="PF02518">
    <property type="entry name" value="HATPase_c"/>
    <property type="match status" value="1"/>
</dbReference>
<keyword evidence="10" id="KW-0902">Two-component regulatory system</keyword>
<dbReference type="Proteomes" id="UP000287239">
    <property type="component" value="Unassembled WGS sequence"/>
</dbReference>
<dbReference type="AlphaFoldDB" id="A0A429ZNE5"/>
<keyword evidence="4" id="KW-0808">Transferase</keyword>
<keyword evidence="12" id="KW-0175">Coiled coil</keyword>
<evidence type="ECO:0000256" key="7">
    <source>
        <dbReference type="ARBA" id="ARBA00022777"/>
    </source>
</evidence>
<evidence type="ECO:0000256" key="4">
    <source>
        <dbReference type="ARBA" id="ARBA00022679"/>
    </source>
</evidence>
<evidence type="ECO:0000256" key="5">
    <source>
        <dbReference type="ARBA" id="ARBA00022692"/>
    </source>
</evidence>
<dbReference type="OrthoDB" id="9776552at2"/>
<evidence type="ECO:0000256" key="10">
    <source>
        <dbReference type="ARBA" id="ARBA00023012"/>
    </source>
</evidence>
<feature type="transmembrane region" description="Helical" evidence="13">
    <location>
        <begin position="274"/>
        <end position="293"/>
    </location>
</feature>
<evidence type="ECO:0000256" key="2">
    <source>
        <dbReference type="ARBA" id="ARBA00022475"/>
    </source>
</evidence>
<comment type="caution">
    <text evidence="15">The sequence shown here is derived from an EMBL/GenBank/DDBJ whole genome shotgun (WGS) entry which is preliminary data.</text>
</comment>
<keyword evidence="6" id="KW-0547">Nucleotide-binding</keyword>
<dbReference type="PANTHER" id="PTHR34220">
    <property type="entry name" value="SENSOR HISTIDINE KINASE YPDA"/>
    <property type="match status" value="1"/>
</dbReference>
<dbReference type="GO" id="GO:0000155">
    <property type="term" value="F:phosphorelay sensor kinase activity"/>
    <property type="evidence" value="ECO:0007669"/>
    <property type="project" value="InterPro"/>
</dbReference>
<keyword evidence="3" id="KW-0597">Phosphoprotein</keyword>
<dbReference type="SUPFAM" id="SSF158472">
    <property type="entry name" value="HAMP domain-like"/>
    <property type="match status" value="1"/>
</dbReference>
<keyword evidence="16" id="KW-1185">Reference proteome</keyword>
<keyword evidence="11 13" id="KW-0472">Membrane</keyword>
<keyword evidence="7" id="KW-0418">Kinase</keyword>
<dbReference type="RefSeq" id="WP_126779995.1">
    <property type="nucleotide sequence ID" value="NZ_CAUQJP010000061.1"/>
</dbReference>
<dbReference type="CDD" id="cd06225">
    <property type="entry name" value="HAMP"/>
    <property type="match status" value="1"/>
</dbReference>
<evidence type="ECO:0000256" key="13">
    <source>
        <dbReference type="SAM" id="Phobius"/>
    </source>
</evidence>
<evidence type="ECO:0000256" key="8">
    <source>
        <dbReference type="ARBA" id="ARBA00022840"/>
    </source>
</evidence>
<dbReference type="Pfam" id="PF00672">
    <property type="entry name" value="HAMP"/>
    <property type="match status" value="1"/>
</dbReference>
<dbReference type="Pfam" id="PF06580">
    <property type="entry name" value="His_kinase"/>
    <property type="match status" value="1"/>
</dbReference>
<dbReference type="Gene3D" id="3.30.565.10">
    <property type="entry name" value="Histidine kinase-like ATPase, C-terminal domain"/>
    <property type="match status" value="1"/>
</dbReference>
<keyword evidence="2" id="KW-1003">Cell membrane</keyword>
<dbReference type="Gene3D" id="6.10.340.10">
    <property type="match status" value="1"/>
</dbReference>
<dbReference type="SUPFAM" id="SSF55874">
    <property type="entry name" value="ATPase domain of HSP90 chaperone/DNA topoisomerase II/histidine kinase"/>
    <property type="match status" value="1"/>
</dbReference>
<evidence type="ECO:0000256" key="11">
    <source>
        <dbReference type="ARBA" id="ARBA00023136"/>
    </source>
</evidence>
<evidence type="ECO:0000313" key="15">
    <source>
        <dbReference type="EMBL" id="RST95169.1"/>
    </source>
</evidence>
<dbReference type="InterPro" id="IPR010559">
    <property type="entry name" value="Sig_transdc_His_kin_internal"/>
</dbReference>
<evidence type="ECO:0000313" key="16">
    <source>
        <dbReference type="Proteomes" id="UP000287239"/>
    </source>
</evidence>
<evidence type="ECO:0000256" key="12">
    <source>
        <dbReference type="SAM" id="Coils"/>
    </source>
</evidence>